<keyword evidence="10" id="KW-1185">Reference proteome</keyword>
<feature type="chain" id="PRO_5030106686" description="Outer membrane protein assembly factor BamA" evidence="6">
    <location>
        <begin position="29"/>
        <end position="1075"/>
    </location>
</feature>
<dbReference type="PANTHER" id="PTHR12815:SF47">
    <property type="entry name" value="TRANSLOCATION AND ASSEMBLY MODULE SUBUNIT TAMA"/>
    <property type="match status" value="1"/>
</dbReference>
<protein>
    <recommendedName>
        <fullName evidence="11">Outer membrane protein assembly factor BamA</fullName>
    </recommendedName>
</protein>
<feature type="domain" description="POTRA" evidence="8">
    <location>
        <begin position="121"/>
        <end position="201"/>
    </location>
</feature>
<dbReference type="InterPro" id="IPR010827">
    <property type="entry name" value="BamA/TamA_POTRA"/>
</dbReference>
<keyword evidence="4" id="KW-0472">Membrane</keyword>
<evidence type="ECO:0000256" key="4">
    <source>
        <dbReference type="ARBA" id="ARBA00023136"/>
    </source>
</evidence>
<organism evidence="9 10">
    <name type="scientific">Persicimonas caeni</name>
    <dbReference type="NCBI Taxonomy" id="2292766"/>
    <lineage>
        <taxon>Bacteria</taxon>
        <taxon>Deltaproteobacteria</taxon>
        <taxon>Bradymonadales</taxon>
        <taxon>Bradymonadaceae</taxon>
        <taxon>Persicimonas</taxon>
    </lineage>
</organism>
<dbReference type="Pfam" id="PF07244">
    <property type="entry name" value="POTRA"/>
    <property type="match status" value="7"/>
</dbReference>
<dbReference type="GO" id="GO:0019867">
    <property type="term" value="C:outer membrane"/>
    <property type="evidence" value="ECO:0007669"/>
    <property type="project" value="InterPro"/>
</dbReference>
<feature type="domain" description="POTRA" evidence="8">
    <location>
        <begin position="242"/>
        <end position="293"/>
    </location>
</feature>
<feature type="domain" description="POTRA" evidence="8">
    <location>
        <begin position="298"/>
        <end position="370"/>
    </location>
</feature>
<evidence type="ECO:0000256" key="2">
    <source>
        <dbReference type="ARBA" id="ARBA00022692"/>
    </source>
</evidence>
<feature type="domain" description="Bacterial surface antigen (D15)" evidence="7">
    <location>
        <begin position="854"/>
        <end position="1075"/>
    </location>
</feature>
<feature type="signal peptide" evidence="6">
    <location>
        <begin position="1"/>
        <end position="28"/>
    </location>
</feature>
<evidence type="ECO:0000313" key="10">
    <source>
        <dbReference type="Proteomes" id="UP000315995"/>
    </source>
</evidence>
<evidence type="ECO:0000259" key="8">
    <source>
        <dbReference type="Pfam" id="PF07244"/>
    </source>
</evidence>
<evidence type="ECO:0000256" key="6">
    <source>
        <dbReference type="SAM" id="SignalP"/>
    </source>
</evidence>
<feature type="domain" description="POTRA" evidence="8">
    <location>
        <begin position="374"/>
        <end position="458"/>
    </location>
</feature>
<dbReference type="RefSeq" id="WP_141199819.1">
    <property type="nucleotide sequence ID" value="NZ_CP041186.1"/>
</dbReference>
<keyword evidence="3 6" id="KW-0732">Signal</keyword>
<keyword evidence="5" id="KW-0998">Cell outer membrane</keyword>
<evidence type="ECO:0000259" key="7">
    <source>
        <dbReference type="Pfam" id="PF01103"/>
    </source>
</evidence>
<accession>A0A5B8YG70</accession>
<evidence type="ECO:0008006" key="11">
    <source>
        <dbReference type="Google" id="ProtNLM"/>
    </source>
</evidence>
<dbReference type="Pfam" id="PF01103">
    <property type="entry name" value="Omp85"/>
    <property type="match status" value="1"/>
</dbReference>
<feature type="domain" description="POTRA" evidence="8">
    <location>
        <begin position="596"/>
        <end position="674"/>
    </location>
</feature>
<proteinExistence type="predicted"/>
<dbReference type="Gene3D" id="3.10.20.310">
    <property type="entry name" value="membrane protein fhac"/>
    <property type="match status" value="7"/>
</dbReference>
<keyword evidence="2" id="KW-0812">Transmembrane</keyword>
<comment type="subcellular location">
    <subcellularLocation>
        <location evidence="1">Membrane</location>
    </subcellularLocation>
</comment>
<dbReference type="EMBL" id="CP041186">
    <property type="protein sequence ID" value="QDG53358.1"/>
    <property type="molecule type" value="Genomic_DNA"/>
</dbReference>
<dbReference type="Proteomes" id="UP000315995">
    <property type="component" value="Chromosome"/>
</dbReference>
<reference evidence="9 10" key="1">
    <citation type="submission" date="2019-06" db="EMBL/GenBank/DDBJ databases">
        <title>Persicimonas caeni gen. nov., sp. nov., a predatory bacterium isolated from solar saltern.</title>
        <authorList>
            <person name="Wang S."/>
        </authorList>
    </citation>
    <scope>NUCLEOTIDE SEQUENCE [LARGE SCALE GENOMIC DNA]</scope>
    <source>
        <strain evidence="9 10">YN101</strain>
    </source>
</reference>
<name>A0A4Y6PYF2_PERCE</name>
<evidence type="ECO:0000313" key="9">
    <source>
        <dbReference type="EMBL" id="QDG53358.1"/>
    </source>
</evidence>
<accession>A0A4Y6PYF2</accession>
<dbReference type="PANTHER" id="PTHR12815">
    <property type="entry name" value="SORTING AND ASSEMBLY MACHINERY SAMM50 PROTEIN FAMILY MEMBER"/>
    <property type="match status" value="1"/>
</dbReference>
<dbReference type="OrthoDB" id="9814535at2"/>
<evidence type="ECO:0000256" key="3">
    <source>
        <dbReference type="ARBA" id="ARBA00022729"/>
    </source>
</evidence>
<feature type="domain" description="POTRA" evidence="8">
    <location>
        <begin position="60"/>
        <end position="105"/>
    </location>
</feature>
<evidence type="ECO:0000256" key="5">
    <source>
        <dbReference type="ARBA" id="ARBA00023237"/>
    </source>
</evidence>
<gene>
    <name evidence="9" type="ORF">FIV42_22195</name>
</gene>
<dbReference type="InterPro" id="IPR039910">
    <property type="entry name" value="D15-like"/>
</dbReference>
<dbReference type="InterPro" id="IPR000184">
    <property type="entry name" value="Bac_surfAg_D15"/>
</dbReference>
<sequence>MRLCVQTWKLCLLGVWLCLGFSISSAHAQESPEQQVESLEGKTVYDIELSCDLSLCDNPVSVEKLRDIAGLYVGMKFSRDKLRRAEERLAKTGFFDKIESTTEPVGEGIELTIQAYGAVLVRKVDFVGVDGPPFESDLRKLLIFRQGQVYREDRSKATTQLRTLRNEFEKEGFFGTEISMFVRPVEGEEHLVDITFRITRGKELRICDIGIRGLRSMPYEEAREKLLASHSLLTRRFEVFAPTFTTREFKEGQEALIDHYRSLGFFQARIVGRTVKKNTDKGCVTVLVDVSEGPQWKLNFTGDLEFSTDELREELPFYESGYVDAEEIRRAERAIRQLYETRGYPFAKVDGTEVRRDRLDRVLKFDIDAGPRLEIRSIVLHGNAKVSREELIANFGTRRFGLFAEGGYLQTEQLLGDLLKLEEAYRAKGYMQAIVERFELEVRPKQKALRIHIYIDEGERTRAKRVTFRGNRTLTDGLLEREIEIGAGQPFVPLELKADRSRLVQLYSSYGYPLADVKTSCRAMTGEELQCQAPRMPSGCVASTLEDLEELCKWTDGPQSTRVCRRIRRDSGCKLGGGVQSEEVRIEHEIVEGPFVRVGEILLKGNFDTSTSLIYQELPLETGDAFDVRKLLEGQGNMRSLGVFDSVSIEAIGLDEQSRSADEATAALLISVEESRNRYLDFKFGFEGRDLLGDTRRLLVTGETQYNDDNFFGRAQRFRPRLIGAFDANQVFEAGTETAGISQSQPTGQLDYLLGAELVYNHPRFLKGLTDIDKLSLTVAPFYMLDLLGVSTDNVLREEWGLRLEVRKHLTEVLDRLFLSFGIEGKQAALWTPADPTIDGERIFSPRRVTGKLVPELTLDRRDSPLNPNEGYYIQLQPGIVSGATLVQGGEGAISDSYLRFVLTTNFYLELLDDVVLGQGVRYGHILPFFGRDRLVTEDERFRLGGAGSVRGFGNNTLGPLANEQPTGGEFLLNYNAELRYPLIRGINLYGAVFFDAGLLADCFSDAENNDVRVSCYEDAFADGNPFEKVRTAAGLGIRYLIVDQIPVVFDYGMVLDRKPGESFGELHFNLGYTF</sequence>
<evidence type="ECO:0000256" key="1">
    <source>
        <dbReference type="ARBA" id="ARBA00004370"/>
    </source>
</evidence>
<dbReference type="Gene3D" id="2.40.160.50">
    <property type="entry name" value="membrane protein fhac: a member of the omp85/tpsb transporter family"/>
    <property type="match status" value="1"/>
</dbReference>
<dbReference type="AlphaFoldDB" id="A0A4Y6PYF2"/>
<feature type="domain" description="POTRA" evidence="8">
    <location>
        <begin position="464"/>
        <end position="519"/>
    </location>
</feature>